<dbReference type="InterPro" id="IPR014721">
    <property type="entry name" value="Ribsml_uS5_D2-typ_fold_subgr"/>
</dbReference>
<feature type="domain" description="GHMP kinase N-terminal" evidence="10">
    <location>
        <begin position="63"/>
        <end position="141"/>
    </location>
</feature>
<dbReference type="Pfam" id="PF08544">
    <property type="entry name" value="GHMP_kinases_C"/>
    <property type="match status" value="1"/>
</dbReference>
<evidence type="ECO:0000259" key="11">
    <source>
        <dbReference type="Pfam" id="PF08544"/>
    </source>
</evidence>
<dbReference type="GO" id="GO:0016114">
    <property type="term" value="P:terpenoid biosynthetic process"/>
    <property type="evidence" value="ECO:0007669"/>
    <property type="project" value="UniProtKB-UniRule"/>
</dbReference>
<dbReference type="InterPro" id="IPR006204">
    <property type="entry name" value="GHMP_kinase_N_dom"/>
</dbReference>
<evidence type="ECO:0000256" key="3">
    <source>
        <dbReference type="ARBA" id="ARBA00017473"/>
    </source>
</evidence>
<proteinExistence type="inferred from homology"/>
<dbReference type="Gene3D" id="3.30.70.890">
    <property type="entry name" value="GHMP kinase, C-terminal domain"/>
    <property type="match status" value="1"/>
</dbReference>
<evidence type="ECO:0000256" key="8">
    <source>
        <dbReference type="ARBA" id="ARBA00032554"/>
    </source>
</evidence>
<sequence length="285" mass="30491">MKVLSPAKINLFLHVTGKRADGYHDLFTLMCCIGLFDELTFELTDSGVSVRCDHSAVPSDASNLAHRAATLFFERTGIQAGVSITLVKHIPVAAGLGGGSSNAATVLVWLNNRFGRPLSMDRLLEMGALLGADVPFFIFGRPALATGIGNRLVAYPLLPSLPVVLIHPDIPVSTGDIYKSFNLTLTNNKKISTIHSFTKQTPFEFAKHLENDLETVTLERYPEIGAAKKRLVAAGARGVLMSGSGPAVFGVFKDPAAAEQAYATIPRQTGERLFCATLLTAGHTA</sequence>
<feature type="active site" evidence="9">
    <location>
        <position position="133"/>
    </location>
</feature>
<dbReference type="EC" id="2.7.1.148" evidence="2 9"/>
<gene>
    <name evidence="9" type="primary">ispE</name>
    <name evidence="12" type="ordered locus">Dole_2816</name>
</gene>
<dbReference type="Proteomes" id="UP000008561">
    <property type="component" value="Chromosome"/>
</dbReference>
<dbReference type="InterPro" id="IPR013750">
    <property type="entry name" value="GHMP_kinase_C_dom"/>
</dbReference>
<evidence type="ECO:0000256" key="4">
    <source>
        <dbReference type="ARBA" id="ARBA00022679"/>
    </source>
</evidence>
<organism evidence="12 13">
    <name type="scientific">Desulfosudis oleivorans (strain DSM 6200 / JCM 39069 / Hxd3)</name>
    <name type="common">Desulfococcus oleovorans</name>
    <dbReference type="NCBI Taxonomy" id="96561"/>
    <lineage>
        <taxon>Bacteria</taxon>
        <taxon>Pseudomonadati</taxon>
        <taxon>Thermodesulfobacteriota</taxon>
        <taxon>Desulfobacteria</taxon>
        <taxon>Desulfobacterales</taxon>
        <taxon>Desulfosudaceae</taxon>
        <taxon>Desulfosudis</taxon>
    </lineage>
</organism>
<dbReference type="HAMAP" id="MF_00061">
    <property type="entry name" value="IspE"/>
    <property type="match status" value="1"/>
</dbReference>
<dbReference type="NCBIfam" id="NF011202">
    <property type="entry name" value="PRK14608.1"/>
    <property type="match status" value="1"/>
</dbReference>
<dbReference type="OrthoDB" id="9809438at2"/>
<evidence type="ECO:0000259" key="10">
    <source>
        <dbReference type="Pfam" id="PF00288"/>
    </source>
</evidence>
<dbReference type="InterPro" id="IPR020568">
    <property type="entry name" value="Ribosomal_Su5_D2-typ_SF"/>
</dbReference>
<dbReference type="SUPFAM" id="SSF55060">
    <property type="entry name" value="GHMP Kinase, C-terminal domain"/>
    <property type="match status" value="1"/>
</dbReference>
<keyword evidence="6 9" id="KW-0418">Kinase</keyword>
<dbReference type="EMBL" id="CP000859">
    <property type="protein sequence ID" value="ABW68619.1"/>
    <property type="molecule type" value="Genomic_DNA"/>
</dbReference>
<feature type="binding site" evidence="9">
    <location>
        <begin position="91"/>
        <end position="101"/>
    </location>
    <ligand>
        <name>ATP</name>
        <dbReference type="ChEBI" id="CHEBI:30616"/>
    </ligand>
</feature>
<keyword evidence="9" id="KW-0414">Isoprene biosynthesis</keyword>
<dbReference type="PANTHER" id="PTHR43527">
    <property type="entry name" value="4-DIPHOSPHOCYTIDYL-2-C-METHYL-D-ERYTHRITOL KINASE, CHLOROPLASTIC"/>
    <property type="match status" value="1"/>
</dbReference>
<accession>A8ZXZ2</accession>
<dbReference type="PIRSF" id="PIRSF010376">
    <property type="entry name" value="IspE"/>
    <property type="match status" value="1"/>
</dbReference>
<reference evidence="12 13" key="1">
    <citation type="submission" date="2007-10" db="EMBL/GenBank/DDBJ databases">
        <title>Complete sequence of Desulfococcus oleovorans Hxd3.</title>
        <authorList>
            <consortium name="US DOE Joint Genome Institute"/>
            <person name="Copeland A."/>
            <person name="Lucas S."/>
            <person name="Lapidus A."/>
            <person name="Barry K."/>
            <person name="Glavina del Rio T."/>
            <person name="Dalin E."/>
            <person name="Tice H."/>
            <person name="Pitluck S."/>
            <person name="Kiss H."/>
            <person name="Brettin T."/>
            <person name="Bruce D."/>
            <person name="Detter J.C."/>
            <person name="Han C."/>
            <person name="Schmutz J."/>
            <person name="Larimer F."/>
            <person name="Land M."/>
            <person name="Hauser L."/>
            <person name="Kyrpides N."/>
            <person name="Kim E."/>
            <person name="Wawrik B."/>
            <person name="Richardson P."/>
        </authorList>
    </citation>
    <scope>NUCLEOTIDE SEQUENCE [LARGE SCALE GENOMIC DNA]</scope>
    <source>
        <strain evidence="13">DSM 6200 / JCM 39069 / Hxd3</strain>
    </source>
</reference>
<comment type="catalytic activity">
    <reaction evidence="9">
        <text>4-CDP-2-C-methyl-D-erythritol + ATP = 4-CDP-2-C-methyl-D-erythritol 2-phosphate + ADP + H(+)</text>
        <dbReference type="Rhea" id="RHEA:18437"/>
        <dbReference type="ChEBI" id="CHEBI:15378"/>
        <dbReference type="ChEBI" id="CHEBI:30616"/>
        <dbReference type="ChEBI" id="CHEBI:57823"/>
        <dbReference type="ChEBI" id="CHEBI:57919"/>
        <dbReference type="ChEBI" id="CHEBI:456216"/>
        <dbReference type="EC" id="2.7.1.148"/>
    </reaction>
</comment>
<comment type="similarity">
    <text evidence="1 9">Belongs to the GHMP kinase family. IspE subfamily.</text>
</comment>
<name>A8ZXZ2_DESOH</name>
<comment type="function">
    <text evidence="9">Catalyzes the phosphorylation of the position 2 hydroxy group of 4-diphosphocytidyl-2C-methyl-D-erythritol.</text>
</comment>
<dbReference type="RefSeq" id="WP_012176230.1">
    <property type="nucleotide sequence ID" value="NC_009943.1"/>
</dbReference>
<dbReference type="NCBIfam" id="TIGR00154">
    <property type="entry name" value="ispE"/>
    <property type="match status" value="1"/>
</dbReference>
<evidence type="ECO:0000256" key="1">
    <source>
        <dbReference type="ARBA" id="ARBA00009684"/>
    </source>
</evidence>
<dbReference type="STRING" id="96561.Dole_2816"/>
<dbReference type="SUPFAM" id="SSF54211">
    <property type="entry name" value="Ribosomal protein S5 domain 2-like"/>
    <property type="match status" value="1"/>
</dbReference>
<dbReference type="Gene3D" id="3.30.230.10">
    <property type="match status" value="1"/>
</dbReference>
<dbReference type="GO" id="GO:0050515">
    <property type="term" value="F:4-(cytidine 5'-diphospho)-2-C-methyl-D-erythritol kinase activity"/>
    <property type="evidence" value="ECO:0007669"/>
    <property type="project" value="UniProtKB-UniRule"/>
</dbReference>
<dbReference type="AlphaFoldDB" id="A8ZXZ2"/>
<evidence type="ECO:0000313" key="12">
    <source>
        <dbReference type="EMBL" id="ABW68619.1"/>
    </source>
</evidence>
<comment type="pathway">
    <text evidence="9">Isoprenoid biosynthesis; isopentenyl diphosphate biosynthesis via DXP pathway; isopentenyl diphosphate from 1-deoxy-D-xylulose 5-phosphate: step 3/6.</text>
</comment>
<feature type="active site" evidence="9">
    <location>
        <position position="8"/>
    </location>
</feature>
<dbReference type="HOGENOM" id="CLU_053057_2_0_7"/>
<keyword evidence="4 9" id="KW-0808">Transferase</keyword>
<dbReference type="eggNOG" id="COG1947">
    <property type="taxonomic scope" value="Bacteria"/>
</dbReference>
<evidence type="ECO:0000256" key="5">
    <source>
        <dbReference type="ARBA" id="ARBA00022741"/>
    </source>
</evidence>
<dbReference type="InterPro" id="IPR004424">
    <property type="entry name" value="IspE"/>
</dbReference>
<evidence type="ECO:0000256" key="2">
    <source>
        <dbReference type="ARBA" id="ARBA00012052"/>
    </source>
</evidence>
<keyword evidence="13" id="KW-1185">Reference proteome</keyword>
<keyword evidence="7 9" id="KW-0067">ATP-binding</keyword>
<evidence type="ECO:0000256" key="6">
    <source>
        <dbReference type="ARBA" id="ARBA00022777"/>
    </source>
</evidence>
<dbReference type="KEGG" id="dol:Dole_2816"/>
<dbReference type="InterPro" id="IPR036554">
    <property type="entry name" value="GHMP_kinase_C_sf"/>
</dbReference>
<dbReference type="Pfam" id="PF00288">
    <property type="entry name" value="GHMP_kinases_N"/>
    <property type="match status" value="1"/>
</dbReference>
<evidence type="ECO:0000256" key="9">
    <source>
        <dbReference type="HAMAP-Rule" id="MF_00061"/>
    </source>
</evidence>
<dbReference type="GO" id="GO:0005524">
    <property type="term" value="F:ATP binding"/>
    <property type="evidence" value="ECO:0007669"/>
    <property type="project" value="UniProtKB-UniRule"/>
</dbReference>
<feature type="domain" description="GHMP kinase C-terminal" evidence="11">
    <location>
        <begin position="204"/>
        <end position="266"/>
    </location>
</feature>
<dbReference type="PANTHER" id="PTHR43527:SF2">
    <property type="entry name" value="4-DIPHOSPHOCYTIDYL-2-C-METHYL-D-ERYTHRITOL KINASE, CHLOROPLASTIC"/>
    <property type="match status" value="1"/>
</dbReference>
<keyword evidence="5 9" id="KW-0547">Nucleotide-binding</keyword>
<dbReference type="UniPathway" id="UPA00056">
    <property type="reaction ID" value="UER00094"/>
</dbReference>
<evidence type="ECO:0000256" key="7">
    <source>
        <dbReference type="ARBA" id="ARBA00022840"/>
    </source>
</evidence>
<evidence type="ECO:0000313" key="13">
    <source>
        <dbReference type="Proteomes" id="UP000008561"/>
    </source>
</evidence>
<protein>
    <recommendedName>
        <fullName evidence="3 9">4-diphosphocytidyl-2-C-methyl-D-erythritol kinase</fullName>
        <shortName evidence="9">CMK</shortName>
        <ecNumber evidence="2 9">2.7.1.148</ecNumber>
    </recommendedName>
    <alternativeName>
        <fullName evidence="8 9">4-(cytidine-5'-diphospho)-2-C-methyl-D-erythritol kinase</fullName>
    </alternativeName>
</protein>
<dbReference type="GO" id="GO:0019288">
    <property type="term" value="P:isopentenyl diphosphate biosynthetic process, methylerythritol 4-phosphate pathway"/>
    <property type="evidence" value="ECO:0007669"/>
    <property type="project" value="UniProtKB-UniRule"/>
</dbReference>